<evidence type="ECO:0000256" key="1">
    <source>
        <dbReference type="SAM" id="MobiDB-lite"/>
    </source>
</evidence>
<evidence type="ECO:0000313" key="4">
    <source>
        <dbReference type="Proteomes" id="UP000799436"/>
    </source>
</evidence>
<protein>
    <submittedName>
        <fullName evidence="3">Uncharacterized protein</fullName>
    </submittedName>
</protein>
<sequence>MGMPFIAYKWRLPKFLIGLMVLELPLTVACLTLYGIADGDTYRTKLWQNGYDKGFNSPPNEILYDYADYRKPHVPLCWSSFLVQYQIVISVLSMFLLLVKSVMYTMHCWVPLLSAFVSALEIVLYAIALRNQSAPDLSDSQYPNHGLPWMMSKGCKYAEPGNWGYCIQARASYGVTIVMIVLFFAYLCLSLYSTLRPMPEEKLQRSIDRKEDIEMKKVFSYYNTQDELSKEERWERNRQIFLNLPKTPNTAGFGRLNPMTPRTVAFTQLNGGKAPAQASSREVKEYRVASPVSAGGGPKGGLRFREEYPEYPEVKVPDAK</sequence>
<organism evidence="3 4">
    <name type="scientific">Teratosphaeria nubilosa</name>
    <dbReference type="NCBI Taxonomy" id="161662"/>
    <lineage>
        <taxon>Eukaryota</taxon>
        <taxon>Fungi</taxon>
        <taxon>Dikarya</taxon>
        <taxon>Ascomycota</taxon>
        <taxon>Pezizomycotina</taxon>
        <taxon>Dothideomycetes</taxon>
        <taxon>Dothideomycetidae</taxon>
        <taxon>Mycosphaerellales</taxon>
        <taxon>Teratosphaeriaceae</taxon>
        <taxon>Teratosphaeria</taxon>
    </lineage>
</organism>
<dbReference type="EMBL" id="ML995821">
    <property type="protein sequence ID" value="KAF2771030.1"/>
    <property type="molecule type" value="Genomic_DNA"/>
</dbReference>
<dbReference type="AlphaFoldDB" id="A0A6G1LEI1"/>
<feature type="transmembrane region" description="Helical" evidence="2">
    <location>
        <begin position="173"/>
        <end position="195"/>
    </location>
</feature>
<keyword evidence="4" id="KW-1185">Reference proteome</keyword>
<gene>
    <name evidence="3" type="ORF">EJ03DRAFT_373111</name>
</gene>
<keyword evidence="2" id="KW-0812">Transmembrane</keyword>
<feature type="transmembrane region" description="Helical" evidence="2">
    <location>
        <begin position="12"/>
        <end position="37"/>
    </location>
</feature>
<dbReference type="Proteomes" id="UP000799436">
    <property type="component" value="Unassembled WGS sequence"/>
</dbReference>
<accession>A0A6G1LEI1</accession>
<feature type="transmembrane region" description="Helical" evidence="2">
    <location>
        <begin position="78"/>
        <end position="99"/>
    </location>
</feature>
<dbReference type="OrthoDB" id="5352400at2759"/>
<keyword evidence="2" id="KW-0472">Membrane</keyword>
<evidence type="ECO:0000256" key="2">
    <source>
        <dbReference type="SAM" id="Phobius"/>
    </source>
</evidence>
<feature type="region of interest" description="Disordered" evidence="1">
    <location>
        <begin position="277"/>
        <end position="306"/>
    </location>
</feature>
<feature type="transmembrane region" description="Helical" evidence="2">
    <location>
        <begin position="106"/>
        <end position="128"/>
    </location>
</feature>
<evidence type="ECO:0000313" key="3">
    <source>
        <dbReference type="EMBL" id="KAF2771030.1"/>
    </source>
</evidence>
<reference evidence="3" key="1">
    <citation type="journal article" date="2020" name="Stud. Mycol.">
        <title>101 Dothideomycetes genomes: a test case for predicting lifestyles and emergence of pathogens.</title>
        <authorList>
            <person name="Haridas S."/>
            <person name="Albert R."/>
            <person name="Binder M."/>
            <person name="Bloem J."/>
            <person name="Labutti K."/>
            <person name="Salamov A."/>
            <person name="Andreopoulos B."/>
            <person name="Baker S."/>
            <person name="Barry K."/>
            <person name="Bills G."/>
            <person name="Bluhm B."/>
            <person name="Cannon C."/>
            <person name="Castanera R."/>
            <person name="Culley D."/>
            <person name="Daum C."/>
            <person name="Ezra D."/>
            <person name="Gonzalez J."/>
            <person name="Henrissat B."/>
            <person name="Kuo A."/>
            <person name="Liang C."/>
            <person name="Lipzen A."/>
            <person name="Lutzoni F."/>
            <person name="Magnuson J."/>
            <person name="Mondo S."/>
            <person name="Nolan M."/>
            <person name="Ohm R."/>
            <person name="Pangilinan J."/>
            <person name="Park H.-J."/>
            <person name="Ramirez L."/>
            <person name="Alfaro M."/>
            <person name="Sun H."/>
            <person name="Tritt A."/>
            <person name="Yoshinaga Y."/>
            <person name="Zwiers L.-H."/>
            <person name="Turgeon B."/>
            <person name="Goodwin S."/>
            <person name="Spatafora J."/>
            <person name="Crous P."/>
            <person name="Grigoriev I."/>
        </authorList>
    </citation>
    <scope>NUCLEOTIDE SEQUENCE</scope>
    <source>
        <strain evidence="3">CBS 116005</strain>
    </source>
</reference>
<proteinExistence type="predicted"/>
<keyword evidence="2" id="KW-1133">Transmembrane helix</keyword>
<name>A0A6G1LEI1_9PEZI</name>